<dbReference type="Gene3D" id="2.30.110.10">
    <property type="entry name" value="Electron Transport, Fmn-binding Protein, Chain A"/>
    <property type="match status" value="1"/>
</dbReference>
<dbReference type="InterPro" id="IPR011576">
    <property type="entry name" value="Pyridox_Oxase_N"/>
</dbReference>
<proteinExistence type="predicted"/>
<dbReference type="SUPFAM" id="SSF50475">
    <property type="entry name" value="FMN-binding split barrel"/>
    <property type="match status" value="1"/>
</dbReference>
<feature type="domain" description="Pyridoxamine 5'-phosphate oxidase N-terminal" evidence="1">
    <location>
        <begin position="22"/>
        <end position="134"/>
    </location>
</feature>
<name>A0AB39T9L1_9ACTN</name>
<reference evidence="2" key="1">
    <citation type="submission" date="2024-07" db="EMBL/GenBank/DDBJ databases">
        <authorList>
            <person name="Yu S.T."/>
        </authorList>
    </citation>
    <scope>NUCLEOTIDE SEQUENCE</scope>
    <source>
        <strain evidence="2">R44</strain>
    </source>
</reference>
<dbReference type="EMBL" id="CP163444">
    <property type="protein sequence ID" value="XDQ75293.1"/>
    <property type="molecule type" value="Genomic_DNA"/>
</dbReference>
<evidence type="ECO:0000313" key="2">
    <source>
        <dbReference type="EMBL" id="XDQ75293.1"/>
    </source>
</evidence>
<dbReference type="InterPro" id="IPR012349">
    <property type="entry name" value="Split_barrel_FMN-bd"/>
</dbReference>
<organism evidence="2">
    <name type="scientific">Streptomyces sp. R44</name>
    <dbReference type="NCBI Taxonomy" id="3238633"/>
    <lineage>
        <taxon>Bacteria</taxon>
        <taxon>Bacillati</taxon>
        <taxon>Actinomycetota</taxon>
        <taxon>Actinomycetes</taxon>
        <taxon>Kitasatosporales</taxon>
        <taxon>Streptomycetaceae</taxon>
        <taxon>Streptomyces</taxon>
    </lineage>
</organism>
<gene>
    <name evidence="2" type="ORF">AB5J54_34290</name>
</gene>
<dbReference type="AlphaFoldDB" id="A0AB39T9L1"/>
<dbReference type="RefSeq" id="WP_369147817.1">
    <property type="nucleotide sequence ID" value="NZ_CP163444.1"/>
</dbReference>
<accession>A0AB39T9L1</accession>
<sequence length="155" mass="17514">MTNTQPPRDTARRIQDVLGRLDEEQDIWVSTADTAGEPYLVPLSFLWDGTHLWLCTRLSNPTGRNLAANGRVRLALGHTRDVVLLDGEVTTLGPEQVPVEAADAFHKKTGWDPRGSGPAYHWFRVRPTEVQAWHEEPELVGRHLMRDGVWTETAR</sequence>
<dbReference type="Pfam" id="PF01243">
    <property type="entry name" value="PNPOx_N"/>
    <property type="match status" value="1"/>
</dbReference>
<protein>
    <submittedName>
        <fullName evidence="2">Pyridoxamine 5'-phosphate oxidase family protein</fullName>
    </submittedName>
</protein>
<evidence type="ECO:0000259" key="1">
    <source>
        <dbReference type="Pfam" id="PF01243"/>
    </source>
</evidence>